<name>J3TF21_9ENTR</name>
<dbReference type="AlphaFoldDB" id="J3TF21"/>
<dbReference type="EMBL" id="CP003546">
    <property type="protein sequence ID" value="AFP84612.1"/>
    <property type="molecule type" value="Genomic_DNA"/>
</dbReference>
<dbReference type="Proteomes" id="UP000003936">
    <property type="component" value="Chromosome"/>
</dbReference>
<dbReference type="HOGENOM" id="CLU_185263_1_1_6"/>
<keyword evidence="2" id="KW-1185">Reference proteome</keyword>
<proteinExistence type="predicted"/>
<sequence length="55" mass="6152">MYSLTHKQQQEAVERIQALIGNGISSREAIDLVSSELRANYTPAQESPHSGRARR</sequence>
<evidence type="ECO:0000313" key="2">
    <source>
        <dbReference type="Proteomes" id="UP000003936"/>
    </source>
</evidence>
<reference evidence="1 2" key="1">
    <citation type="journal article" date="2012" name="Mol. Biol. Evol.">
        <title>Genome reduction and co-evolution between the primary and secondary bacterial symbionts of psyllids.</title>
        <authorList>
            <person name="Sloan D.B."/>
            <person name="Moran N.A."/>
        </authorList>
    </citation>
    <scope>NUCLEOTIDE SEQUENCE [LARGE SCALE GENOMIC DNA]</scope>
    <source>
        <strain evidence="1">Ceuc_S</strain>
    </source>
</reference>
<dbReference type="RefSeq" id="WP_014887910.1">
    <property type="nucleotide sequence ID" value="NC_018419.1"/>
</dbReference>
<accession>J3TF21</accession>
<dbReference type="OrthoDB" id="6522084at2"/>
<protein>
    <submittedName>
        <fullName evidence="1">Uncharacterized protein</fullName>
    </submittedName>
</protein>
<dbReference type="KEGG" id="sect:A359_02110"/>
<dbReference type="InterPro" id="IPR005371">
    <property type="entry name" value="UPF0181"/>
</dbReference>
<dbReference type="Pfam" id="PF03701">
    <property type="entry name" value="UPF0181"/>
    <property type="match status" value="1"/>
</dbReference>
<organism evidence="1 2">
    <name type="scientific">secondary endosymbiont of Ctenarytaina eucalypti</name>
    <dbReference type="NCBI Taxonomy" id="1199245"/>
    <lineage>
        <taxon>Bacteria</taxon>
        <taxon>Pseudomonadati</taxon>
        <taxon>Pseudomonadota</taxon>
        <taxon>Gammaproteobacteria</taxon>
        <taxon>Enterobacterales</taxon>
        <taxon>Enterobacteriaceae</taxon>
        <taxon>aphid secondary symbionts</taxon>
    </lineage>
</organism>
<evidence type="ECO:0000313" key="1">
    <source>
        <dbReference type="EMBL" id="AFP84612.1"/>
    </source>
</evidence>
<gene>
    <name evidence="1" type="ORF">A359_02110</name>
</gene>